<feature type="compositionally biased region" description="Polar residues" evidence="2">
    <location>
        <begin position="26"/>
        <end position="47"/>
    </location>
</feature>
<sequence length="1035" mass="119719">MTDTREEEEPHDDTLGHGKIRKRTLESTIIQERNQCVASSSSRTNGAGNECSWPENDRKSTSTSNQIGGEETNTDQRKDIIQRKEECRSCRQKIIRNWKNVKKYVYPVALLEQLCKKKLLKRENFEDLNWMDRSLALDKVLTSCYRNIFTKKQFDILKAAVQDVNAGANIEWDASIDDTYTVPYEDINIPEYVVSSNDGFKRTLTRIIKGKVAIDIKDDFLVHSNITIDEHEKVSNDLRERTVSDTFIQMIFDKTNTRSLDCLAHSLQQFNEKQKIKQSNIKTLVDMLLGTSKPPDLSSTRSSIEMVQCSFNQAIEASADLMVTLNLTNDSQQDQSTFNDKVVKHVENITPDLMNVLCSYPTGADKGSVIIFLKSLEKDLAKRLQRSLIDGSFVELLDKLFNDKAIKTSLSKGDYKLEVTIEPYEESVFQDESECLTENEKRPSPNLISVNRSFLIDQINVIALLQAFGSTNTETIAKFEKAGINKAIEITKQAEIFLDVVEKEGLQEEFYNILQEKEMTYVLNRLQTYQKVCSADYTNLRRNVIHKFEKLVNDIDIDDMRETFVERKVFDVSAFDCLDRKFEDNREQATAALLIQILKAGHEAVVTLVDVLYMNAIDSLANELLAPLPLTTFDTEDADMELSESKGLLFEGTFRVIVKQEMDNRTIDKKEAMEDIRPKNLKSKKLHSDVLLGKYEATAKLDDKAFVQQEYKRLIKDKQKQELEIAEGLKKNILEQEVQKERENFYRHSSVVLDLGKEALGMLLKHEISKSKITFLDFLSESRHDIYHCVYATCCQCPYYKPKKFKEHELSIHHLEILLNEKGKKCPEHRPGDFPQLCCSPVNHNLTIDKLDYVFLNFFLASFQLPFYVKQAVDDIETCRNESFYKAEVARLEYVKYLEFKRDIQEALLIVCRYCNTEEEMMKKLKEVMSRPLDRTYLLTHQQKIFDVIEKITDEEIRNQVEDHVKKIELPTPYSETDHISPSGQEREELMSLGLQAKSNEKKPRGKGNVNRKDKRVYRKRKRKQGNPDASLPFQ</sequence>
<feature type="compositionally biased region" description="Basic residues" evidence="2">
    <location>
        <begin position="1013"/>
        <end position="1025"/>
    </location>
</feature>
<keyword evidence="1" id="KW-0175">Coiled coil</keyword>
<dbReference type="Proteomes" id="UP000596742">
    <property type="component" value="Unassembled WGS sequence"/>
</dbReference>
<feature type="region of interest" description="Disordered" evidence="2">
    <location>
        <begin position="969"/>
        <end position="1035"/>
    </location>
</feature>
<protein>
    <submittedName>
        <fullName evidence="3">Uncharacterized protein</fullName>
    </submittedName>
</protein>
<evidence type="ECO:0000256" key="2">
    <source>
        <dbReference type="SAM" id="MobiDB-lite"/>
    </source>
</evidence>
<gene>
    <name evidence="3" type="ORF">MGAL_10B087599</name>
</gene>
<evidence type="ECO:0000256" key="1">
    <source>
        <dbReference type="SAM" id="Coils"/>
    </source>
</evidence>
<evidence type="ECO:0000313" key="4">
    <source>
        <dbReference type="Proteomes" id="UP000596742"/>
    </source>
</evidence>
<feature type="coiled-coil region" evidence="1">
    <location>
        <begin position="704"/>
        <end position="736"/>
    </location>
</feature>
<accession>A0A8B6BN34</accession>
<dbReference type="AlphaFoldDB" id="A0A8B6BN34"/>
<organism evidence="3 4">
    <name type="scientific">Mytilus galloprovincialis</name>
    <name type="common">Mediterranean mussel</name>
    <dbReference type="NCBI Taxonomy" id="29158"/>
    <lineage>
        <taxon>Eukaryota</taxon>
        <taxon>Metazoa</taxon>
        <taxon>Spiralia</taxon>
        <taxon>Lophotrochozoa</taxon>
        <taxon>Mollusca</taxon>
        <taxon>Bivalvia</taxon>
        <taxon>Autobranchia</taxon>
        <taxon>Pteriomorphia</taxon>
        <taxon>Mytilida</taxon>
        <taxon>Mytiloidea</taxon>
        <taxon>Mytilidae</taxon>
        <taxon>Mytilinae</taxon>
        <taxon>Mytilus</taxon>
    </lineage>
</organism>
<keyword evidence="4" id="KW-1185">Reference proteome</keyword>
<evidence type="ECO:0000313" key="3">
    <source>
        <dbReference type="EMBL" id="VDH92629.1"/>
    </source>
</evidence>
<proteinExistence type="predicted"/>
<dbReference type="OrthoDB" id="6126957at2759"/>
<name>A0A8B6BN34_MYTGA</name>
<feature type="region of interest" description="Disordered" evidence="2">
    <location>
        <begin position="1"/>
        <end position="77"/>
    </location>
</feature>
<feature type="compositionally biased region" description="Acidic residues" evidence="2">
    <location>
        <begin position="1"/>
        <end position="11"/>
    </location>
</feature>
<comment type="caution">
    <text evidence="3">The sequence shown here is derived from an EMBL/GenBank/DDBJ whole genome shotgun (WGS) entry which is preliminary data.</text>
</comment>
<reference evidence="3" key="1">
    <citation type="submission" date="2018-11" db="EMBL/GenBank/DDBJ databases">
        <authorList>
            <person name="Alioto T."/>
            <person name="Alioto T."/>
        </authorList>
    </citation>
    <scope>NUCLEOTIDE SEQUENCE</scope>
</reference>
<dbReference type="EMBL" id="UYJE01000355">
    <property type="protein sequence ID" value="VDH92629.1"/>
    <property type="molecule type" value="Genomic_DNA"/>
</dbReference>